<dbReference type="Proteomes" id="UP001238540">
    <property type="component" value="Unassembled WGS sequence"/>
</dbReference>
<sequence>MDTFNEIKSVMDDLNSRRSALAEQMKEFQQLQREIQVLVDQSGHSPEARDKLERLNQAFPNGFQSAQQALMAKVLQVEENFKTLETGLKEAGSTEDEPKSEAPIQVKKRALKRYM</sequence>
<dbReference type="RefSeq" id="WP_076587896.1">
    <property type="nucleotide sequence ID" value="NZ_JABEYA020000017.1"/>
</dbReference>
<evidence type="ECO:0000256" key="2">
    <source>
        <dbReference type="SAM" id="MobiDB-lite"/>
    </source>
</evidence>
<reference evidence="4" key="3">
    <citation type="submission" date="2023-06" db="EMBL/GenBank/DDBJ databases">
        <authorList>
            <person name="Lucena T."/>
            <person name="Sun Q."/>
        </authorList>
    </citation>
    <scope>NUCLEOTIDE SEQUENCE</scope>
    <source>
        <strain evidence="4">CECT 7398</strain>
    </source>
</reference>
<organism evidence="4 5">
    <name type="scientific">Vibrio ostreicida</name>
    <dbReference type="NCBI Taxonomy" id="526588"/>
    <lineage>
        <taxon>Bacteria</taxon>
        <taxon>Pseudomonadati</taxon>
        <taxon>Pseudomonadota</taxon>
        <taxon>Gammaproteobacteria</taxon>
        <taxon>Vibrionales</taxon>
        <taxon>Vibrionaceae</taxon>
        <taxon>Vibrio</taxon>
    </lineage>
</organism>
<reference evidence="5" key="2">
    <citation type="journal article" date="2019" name="Int. J. Syst. Evol. Microbiol.">
        <title>The Global Catalogue of Microorganisms (GCM) 10K type strain sequencing project: providing services to taxonomists for standard genome sequencing and annotation.</title>
        <authorList>
            <consortium name="The Broad Institute Genomics Platform"/>
            <consortium name="The Broad Institute Genome Sequencing Center for Infectious Disease"/>
            <person name="Wu L."/>
            <person name="Ma J."/>
        </authorList>
    </citation>
    <scope>NUCLEOTIDE SEQUENCE [LARGE SCALE GENOMIC DNA]</scope>
    <source>
        <strain evidence="5">CECT 7398</strain>
    </source>
</reference>
<dbReference type="EMBL" id="JAUFQC010000001">
    <property type="protein sequence ID" value="MDN3610003.1"/>
    <property type="molecule type" value="Genomic_DNA"/>
</dbReference>
<evidence type="ECO:0000313" key="3">
    <source>
        <dbReference type="EMBL" id="MDN3610003.1"/>
    </source>
</evidence>
<evidence type="ECO:0000256" key="1">
    <source>
        <dbReference type="SAM" id="Coils"/>
    </source>
</evidence>
<reference evidence="4" key="1">
    <citation type="journal article" date="2014" name="Int. J. Syst. Evol. Microbiol.">
        <title>Complete genome of a new Firmicutes species belonging to the dominant human colonic microbiota ('Ruminococcus bicirculans') reveals two chromosomes and a selective capacity to utilize plant glucans.</title>
        <authorList>
            <consortium name="NISC Comparative Sequencing Program"/>
            <person name="Wegmann U."/>
            <person name="Louis P."/>
            <person name="Goesmann A."/>
            <person name="Henrissat B."/>
            <person name="Duncan S.H."/>
            <person name="Flint H.J."/>
        </authorList>
    </citation>
    <scope>NUCLEOTIDE SEQUENCE</scope>
    <source>
        <strain evidence="4">CECT 7398</strain>
    </source>
</reference>
<gene>
    <name evidence="3" type="ORF">QWZ16_09860</name>
    <name evidence="4" type="ORF">QWZ16_15350</name>
</gene>
<protein>
    <submittedName>
        <fullName evidence="4">Uncharacterized protein</fullName>
    </submittedName>
</protein>
<comment type="caution">
    <text evidence="4">The sequence shown here is derived from an EMBL/GenBank/DDBJ whole genome shotgun (WGS) entry which is preliminary data.</text>
</comment>
<keyword evidence="5" id="KW-1185">Reference proteome</keyword>
<accession>A0ABT8BY83</accession>
<evidence type="ECO:0000313" key="5">
    <source>
        <dbReference type="Proteomes" id="UP001238540"/>
    </source>
</evidence>
<proteinExistence type="predicted"/>
<feature type="compositionally biased region" description="Basic residues" evidence="2">
    <location>
        <begin position="106"/>
        <end position="115"/>
    </location>
</feature>
<feature type="coiled-coil region" evidence="1">
    <location>
        <begin position="11"/>
        <end position="41"/>
    </location>
</feature>
<dbReference type="EMBL" id="JAUFQC010000007">
    <property type="protein sequence ID" value="MDN3611050.1"/>
    <property type="molecule type" value="Genomic_DNA"/>
</dbReference>
<feature type="region of interest" description="Disordered" evidence="2">
    <location>
        <begin position="86"/>
        <end position="115"/>
    </location>
</feature>
<evidence type="ECO:0000313" key="4">
    <source>
        <dbReference type="EMBL" id="MDN3611050.1"/>
    </source>
</evidence>
<name>A0ABT8BY83_9VIBR</name>
<keyword evidence="1" id="KW-0175">Coiled coil</keyword>